<reference evidence="2" key="1">
    <citation type="journal article" date="2023" name="Nat. Plants">
        <title>Single-cell RNA sequencing provides a high-resolution roadmap for understanding the multicellular compartmentation of specialized metabolism.</title>
        <authorList>
            <person name="Sun S."/>
            <person name="Shen X."/>
            <person name="Li Y."/>
            <person name="Li Y."/>
            <person name="Wang S."/>
            <person name="Li R."/>
            <person name="Zhang H."/>
            <person name="Shen G."/>
            <person name="Guo B."/>
            <person name="Wei J."/>
            <person name="Xu J."/>
            <person name="St-Pierre B."/>
            <person name="Chen S."/>
            <person name="Sun C."/>
        </authorList>
    </citation>
    <scope>NUCLEOTIDE SEQUENCE [LARGE SCALE GENOMIC DNA]</scope>
</reference>
<proteinExistence type="predicted"/>
<organism evidence="1 2">
    <name type="scientific">Catharanthus roseus</name>
    <name type="common">Madagascar periwinkle</name>
    <name type="synonym">Vinca rosea</name>
    <dbReference type="NCBI Taxonomy" id="4058"/>
    <lineage>
        <taxon>Eukaryota</taxon>
        <taxon>Viridiplantae</taxon>
        <taxon>Streptophyta</taxon>
        <taxon>Embryophyta</taxon>
        <taxon>Tracheophyta</taxon>
        <taxon>Spermatophyta</taxon>
        <taxon>Magnoliopsida</taxon>
        <taxon>eudicotyledons</taxon>
        <taxon>Gunneridae</taxon>
        <taxon>Pentapetalae</taxon>
        <taxon>asterids</taxon>
        <taxon>lamiids</taxon>
        <taxon>Gentianales</taxon>
        <taxon>Apocynaceae</taxon>
        <taxon>Rauvolfioideae</taxon>
        <taxon>Vinceae</taxon>
        <taxon>Catharanthinae</taxon>
        <taxon>Catharanthus</taxon>
    </lineage>
</organism>
<keyword evidence="2" id="KW-1185">Reference proteome</keyword>
<protein>
    <submittedName>
        <fullName evidence="1">Uncharacterized protein</fullName>
    </submittedName>
</protein>
<dbReference type="EMBL" id="CM044706">
    <property type="protein sequence ID" value="KAI5660091.1"/>
    <property type="molecule type" value="Genomic_DNA"/>
</dbReference>
<evidence type="ECO:0000313" key="1">
    <source>
        <dbReference type="EMBL" id="KAI5660091.1"/>
    </source>
</evidence>
<name>A0ACC0AKR7_CATRO</name>
<gene>
    <name evidence="1" type="ORF">M9H77_28884</name>
</gene>
<dbReference type="Proteomes" id="UP001060085">
    <property type="component" value="Linkage Group LG06"/>
</dbReference>
<evidence type="ECO:0000313" key="2">
    <source>
        <dbReference type="Proteomes" id="UP001060085"/>
    </source>
</evidence>
<sequence>MAQVTLLHLLNLRDNDDDDVEEDLLIDRSDADSHNYHLDPYWSTDFDVFTSDLTSDFLPSDLRPRNRIPLVDSSRDEVSDEGLTITTDLLDRGNQVNFVMDLFHQRVEQSQLSTAHVVIDPDLAEPEAGFDPNFGIIEGNDEMDPNQLDLDLGLGFYVEPTSANDGGSGFVEANFDNEVQFVTGLRLVDVGSDTDSEVNVDFGIAFNDRNDDEADGHDCDGATDDDDPSLRLCWDSFQIEDHRVVNEEFEWEEVDEGVDEREVLSMFLDDDDVSVTAREERVGVLGNLEWEVLLNVQNLDPNAELGHEGFNEFGFGDHEHDEYNYPAEYELFFGQFVESENAIMGKPPAAKHVVKDLPEVVLSKDDLEKNDVICAICKDEMGVGEVARQLPCSHKYHGDCILPWLGIRNTCPVCRYELPTDDPDYERRREQIAGQVH</sequence>
<accession>A0ACC0AKR7</accession>
<comment type="caution">
    <text evidence="1">The sequence shown here is derived from an EMBL/GenBank/DDBJ whole genome shotgun (WGS) entry which is preliminary data.</text>
</comment>